<dbReference type="InterPro" id="IPR014732">
    <property type="entry name" value="OMPdecase"/>
</dbReference>
<dbReference type="Proteomes" id="UP000229342">
    <property type="component" value="Unassembled WGS sequence"/>
</dbReference>
<keyword evidence="7" id="KW-0456">Lyase</keyword>
<dbReference type="SUPFAM" id="SSF51366">
    <property type="entry name" value="Ribulose-phoshate binding barrel"/>
    <property type="match status" value="1"/>
</dbReference>
<evidence type="ECO:0000256" key="9">
    <source>
        <dbReference type="PIRSR" id="PIRSR614732-2"/>
    </source>
</evidence>
<dbReference type="Gene3D" id="3.20.20.70">
    <property type="entry name" value="Aldolase class I"/>
    <property type="match status" value="1"/>
</dbReference>
<proteinExistence type="predicted"/>
<evidence type="ECO:0000256" key="4">
    <source>
        <dbReference type="ARBA" id="ARBA00021923"/>
    </source>
</evidence>
<comment type="caution">
    <text evidence="11">The sequence shown here is derived from an EMBL/GenBank/DDBJ whole genome shotgun (WGS) entry which is preliminary data.</text>
</comment>
<evidence type="ECO:0000256" key="1">
    <source>
        <dbReference type="ARBA" id="ARBA00002356"/>
    </source>
</evidence>
<dbReference type="AlphaFoldDB" id="A0A2H0KB27"/>
<dbReference type="UniPathway" id="UPA00070">
    <property type="reaction ID" value="UER00120"/>
</dbReference>
<dbReference type="InterPro" id="IPR001754">
    <property type="entry name" value="OMPdeCOase_dom"/>
</dbReference>
<evidence type="ECO:0000256" key="6">
    <source>
        <dbReference type="ARBA" id="ARBA00022975"/>
    </source>
</evidence>
<feature type="binding site" evidence="9">
    <location>
        <position position="49"/>
    </location>
    <ligand>
        <name>substrate</name>
    </ligand>
</feature>
<feature type="non-terminal residue" evidence="11">
    <location>
        <position position="1"/>
    </location>
</feature>
<gene>
    <name evidence="11" type="ORF">COV91_04180</name>
</gene>
<dbReference type="Pfam" id="PF00215">
    <property type="entry name" value="OMPdecase"/>
    <property type="match status" value="1"/>
</dbReference>
<name>A0A2H0KB27_9BACT</name>
<accession>A0A2H0KB27</accession>
<evidence type="ECO:0000256" key="2">
    <source>
        <dbReference type="ARBA" id="ARBA00004861"/>
    </source>
</evidence>
<keyword evidence="6" id="KW-0665">Pyrimidine biosynthesis</keyword>
<sequence length="173" mass="18405">TVGKATKVVVSYRSNVTMINVHGSAGIEAIREVVKNAGTVQTLVVTVLTSRDTESTELDFGASRNAKVLGFARNALIAGAGGIICSAEELLFLKRYPELNALMRVVPGTRSTDVAPNDQKNVDTPENAIRNGADWLVIGREITTATDPASVARNLNERIAKAVAERTEGAKTK</sequence>
<dbReference type="GO" id="GO:0004590">
    <property type="term" value="F:orotidine-5'-phosphate decarboxylase activity"/>
    <property type="evidence" value="ECO:0007669"/>
    <property type="project" value="UniProtKB-EC"/>
</dbReference>
<evidence type="ECO:0000256" key="8">
    <source>
        <dbReference type="ARBA" id="ARBA00033428"/>
    </source>
</evidence>
<reference evidence="11 12" key="1">
    <citation type="submission" date="2017-09" db="EMBL/GenBank/DDBJ databases">
        <title>Depth-based differentiation of microbial function through sediment-hosted aquifers and enrichment of novel symbionts in the deep terrestrial subsurface.</title>
        <authorList>
            <person name="Probst A.J."/>
            <person name="Ladd B."/>
            <person name="Jarett J.K."/>
            <person name="Geller-Mcgrath D.E."/>
            <person name="Sieber C.M."/>
            <person name="Emerson J.B."/>
            <person name="Anantharaman K."/>
            <person name="Thomas B.C."/>
            <person name="Malmstrom R."/>
            <person name="Stieglmeier M."/>
            <person name="Klingl A."/>
            <person name="Woyke T."/>
            <person name="Ryan C.M."/>
            <person name="Banfield J.F."/>
        </authorList>
    </citation>
    <scope>NUCLEOTIDE SEQUENCE [LARGE SCALE GENOMIC DNA]</scope>
    <source>
        <strain evidence="11">CG11_big_fil_rev_8_21_14_0_20_46_11</strain>
    </source>
</reference>
<evidence type="ECO:0000256" key="5">
    <source>
        <dbReference type="ARBA" id="ARBA00022793"/>
    </source>
</evidence>
<feature type="binding site" evidence="9">
    <location>
        <position position="119"/>
    </location>
    <ligand>
        <name>substrate</name>
    </ligand>
</feature>
<evidence type="ECO:0000256" key="7">
    <source>
        <dbReference type="ARBA" id="ARBA00023239"/>
    </source>
</evidence>
<feature type="binding site" evidence="9">
    <location>
        <position position="139"/>
    </location>
    <ligand>
        <name>substrate</name>
    </ligand>
</feature>
<feature type="binding site" evidence="9">
    <location>
        <position position="110"/>
    </location>
    <ligand>
        <name>substrate</name>
    </ligand>
</feature>
<dbReference type="SMART" id="SM00934">
    <property type="entry name" value="OMPdecase"/>
    <property type="match status" value="1"/>
</dbReference>
<feature type="domain" description="Orotidine 5'-phosphate decarboxylase" evidence="10">
    <location>
        <begin position="1"/>
        <end position="155"/>
    </location>
</feature>
<organism evidence="11 12">
    <name type="scientific">Candidatus Taylorbacteria bacterium CG11_big_fil_rev_8_21_14_0_20_46_11</name>
    <dbReference type="NCBI Taxonomy" id="1975025"/>
    <lineage>
        <taxon>Bacteria</taxon>
        <taxon>Candidatus Tayloriibacteriota</taxon>
    </lineage>
</organism>
<dbReference type="GO" id="GO:0005829">
    <property type="term" value="C:cytosol"/>
    <property type="evidence" value="ECO:0007669"/>
    <property type="project" value="TreeGrafter"/>
</dbReference>
<evidence type="ECO:0000256" key="3">
    <source>
        <dbReference type="ARBA" id="ARBA00012321"/>
    </source>
</evidence>
<comment type="pathway">
    <text evidence="2">Pyrimidine metabolism; UMP biosynthesis via de novo pathway; UMP from orotate: step 2/2.</text>
</comment>
<evidence type="ECO:0000259" key="10">
    <source>
        <dbReference type="SMART" id="SM00934"/>
    </source>
</evidence>
<comment type="function">
    <text evidence="1">Catalyzes the decarboxylation of orotidine 5'-monophosphate (OMP) to uridine 5'-monophosphate (UMP).</text>
</comment>
<dbReference type="PANTHER" id="PTHR32119:SF2">
    <property type="entry name" value="OROTIDINE 5'-PHOSPHATE DECARBOXYLASE"/>
    <property type="match status" value="1"/>
</dbReference>
<dbReference type="GO" id="GO:0006207">
    <property type="term" value="P:'de novo' pyrimidine nucleobase biosynthetic process"/>
    <property type="evidence" value="ECO:0007669"/>
    <property type="project" value="InterPro"/>
</dbReference>
<feature type="binding site" evidence="9">
    <location>
        <position position="140"/>
    </location>
    <ligand>
        <name>substrate</name>
    </ligand>
</feature>
<evidence type="ECO:0000313" key="12">
    <source>
        <dbReference type="Proteomes" id="UP000229342"/>
    </source>
</evidence>
<dbReference type="GO" id="GO:0044205">
    <property type="term" value="P:'de novo' UMP biosynthetic process"/>
    <property type="evidence" value="ECO:0007669"/>
    <property type="project" value="UniProtKB-UniPathway"/>
</dbReference>
<protein>
    <recommendedName>
        <fullName evidence="4">Orotidine 5'-phosphate decarboxylase</fullName>
        <ecNumber evidence="3">4.1.1.23</ecNumber>
    </recommendedName>
    <alternativeName>
        <fullName evidence="8">OMP decarboxylase</fullName>
    </alternativeName>
</protein>
<evidence type="ECO:0000313" key="11">
    <source>
        <dbReference type="EMBL" id="PIQ68439.1"/>
    </source>
</evidence>
<keyword evidence="5" id="KW-0210">Decarboxylase</keyword>
<dbReference type="PANTHER" id="PTHR32119">
    <property type="entry name" value="OROTIDINE 5'-PHOSPHATE DECARBOXYLASE"/>
    <property type="match status" value="1"/>
</dbReference>
<dbReference type="EC" id="4.1.1.23" evidence="3"/>
<dbReference type="EMBL" id="PCVG01000053">
    <property type="protein sequence ID" value="PIQ68439.1"/>
    <property type="molecule type" value="Genomic_DNA"/>
</dbReference>
<dbReference type="InterPro" id="IPR011060">
    <property type="entry name" value="RibuloseP-bd_barrel"/>
</dbReference>
<dbReference type="InterPro" id="IPR013785">
    <property type="entry name" value="Aldolase_TIM"/>
</dbReference>